<keyword evidence="3" id="KW-0808">Transferase</keyword>
<proteinExistence type="inferred from homology"/>
<dbReference type="InterPro" id="IPR050426">
    <property type="entry name" value="Glycosyltransferase_28"/>
</dbReference>
<dbReference type="PANTHER" id="PTHR48050">
    <property type="entry name" value="STEROL 3-BETA-GLUCOSYLTRANSFERASE"/>
    <property type="match status" value="1"/>
</dbReference>
<dbReference type="InterPro" id="IPR002213">
    <property type="entry name" value="UDP_glucos_trans"/>
</dbReference>
<evidence type="ECO:0000313" key="6">
    <source>
        <dbReference type="EMBL" id="TKK87225.1"/>
    </source>
</evidence>
<dbReference type="Proteomes" id="UP000308705">
    <property type="component" value="Unassembled WGS sequence"/>
</dbReference>
<dbReference type="InterPro" id="IPR010610">
    <property type="entry name" value="EryCIII-like_C"/>
</dbReference>
<feature type="domain" description="Erythromycin biosynthesis protein CIII-like N-terminal" evidence="5">
    <location>
        <begin position="22"/>
        <end position="249"/>
    </location>
</feature>
<evidence type="ECO:0000256" key="1">
    <source>
        <dbReference type="ARBA" id="ARBA00006962"/>
    </source>
</evidence>
<evidence type="ECO:0000256" key="3">
    <source>
        <dbReference type="ARBA" id="ARBA00022679"/>
    </source>
</evidence>
<evidence type="ECO:0000259" key="4">
    <source>
        <dbReference type="Pfam" id="PF06722"/>
    </source>
</evidence>
<dbReference type="OrthoDB" id="5488434at2"/>
<reference evidence="6 7" key="1">
    <citation type="submission" date="2019-04" db="EMBL/GenBank/DDBJ databases">
        <title>Herbidospora sp. NEAU-GS14.nov., a novel actinomycete isolated from soil.</title>
        <authorList>
            <person name="Han L."/>
        </authorList>
    </citation>
    <scope>NUCLEOTIDE SEQUENCE [LARGE SCALE GENOMIC DNA]</scope>
    <source>
        <strain evidence="6 7">NEAU-GS14</strain>
    </source>
</reference>
<evidence type="ECO:0000259" key="5">
    <source>
        <dbReference type="Pfam" id="PF21036"/>
    </source>
</evidence>
<dbReference type="SUPFAM" id="SSF53756">
    <property type="entry name" value="UDP-Glycosyltransferase/glycogen phosphorylase"/>
    <property type="match status" value="1"/>
</dbReference>
<keyword evidence="7" id="KW-1185">Reference proteome</keyword>
<evidence type="ECO:0000313" key="7">
    <source>
        <dbReference type="Proteomes" id="UP000308705"/>
    </source>
</evidence>
<accession>A0A4U3MDG4</accession>
<dbReference type="Pfam" id="PF06722">
    <property type="entry name" value="EryCIII-like_C"/>
    <property type="match status" value="1"/>
</dbReference>
<comment type="caution">
    <text evidence="6">The sequence shown here is derived from an EMBL/GenBank/DDBJ whole genome shotgun (WGS) entry which is preliminary data.</text>
</comment>
<dbReference type="CDD" id="cd03784">
    <property type="entry name" value="GT1_Gtf-like"/>
    <property type="match status" value="1"/>
</dbReference>
<dbReference type="Gene3D" id="3.40.50.2000">
    <property type="entry name" value="Glycogen Phosphorylase B"/>
    <property type="match status" value="2"/>
</dbReference>
<organism evidence="6 7">
    <name type="scientific">Herbidospora galbida</name>
    <dbReference type="NCBI Taxonomy" id="2575442"/>
    <lineage>
        <taxon>Bacteria</taxon>
        <taxon>Bacillati</taxon>
        <taxon>Actinomycetota</taxon>
        <taxon>Actinomycetes</taxon>
        <taxon>Streptosporangiales</taxon>
        <taxon>Streptosporangiaceae</taxon>
        <taxon>Herbidospora</taxon>
    </lineage>
</organism>
<dbReference type="GO" id="GO:0008194">
    <property type="term" value="F:UDP-glycosyltransferase activity"/>
    <property type="evidence" value="ECO:0007669"/>
    <property type="project" value="InterPro"/>
</dbReference>
<gene>
    <name evidence="6" type="ORF">FDA94_19120</name>
</gene>
<dbReference type="RefSeq" id="WP_137248422.1">
    <property type="nucleotide sequence ID" value="NZ_SZQA01000017.1"/>
</dbReference>
<dbReference type="GO" id="GO:0017000">
    <property type="term" value="P:antibiotic biosynthetic process"/>
    <property type="evidence" value="ECO:0007669"/>
    <property type="project" value="UniProtKB-ARBA"/>
</dbReference>
<dbReference type="Pfam" id="PF21036">
    <property type="entry name" value="EryCIII-like_N"/>
    <property type="match status" value="1"/>
</dbReference>
<dbReference type="InterPro" id="IPR048284">
    <property type="entry name" value="EryCIII-like_N"/>
</dbReference>
<dbReference type="EMBL" id="SZQA01000017">
    <property type="protein sequence ID" value="TKK87225.1"/>
    <property type="molecule type" value="Genomic_DNA"/>
</dbReference>
<comment type="similarity">
    <text evidence="1">Belongs to the glycosyltransferase 28 family.</text>
</comment>
<feature type="domain" description="Erythromycin biosynthesis protein CIII-like C-terminal" evidence="4">
    <location>
        <begin position="259"/>
        <end position="406"/>
    </location>
</feature>
<name>A0A4U3MDG4_9ACTN</name>
<protein>
    <submittedName>
        <fullName evidence="6">DUF1205 domain-containing protein</fullName>
    </submittedName>
</protein>
<evidence type="ECO:0000256" key="2">
    <source>
        <dbReference type="ARBA" id="ARBA00022676"/>
    </source>
</evidence>
<keyword evidence="2" id="KW-0328">Glycosyltransferase</keyword>
<dbReference type="PANTHER" id="PTHR48050:SF13">
    <property type="entry name" value="STEROL 3-BETA-GLUCOSYLTRANSFERASE UGT80A2"/>
    <property type="match status" value="1"/>
</dbReference>
<sequence>MRVLFTTYPARTHFHAMVPLAWALRTAGHEVAVASQPHFAGEITRAGLPAVPVGSDRGLARVLEADPSLLEDARAGVDAPTGPPTWEDVKDEYSEAVTWWYRMENTPLIHPLVGFARAWRPDLVIWEPTTNAGAIAATAVGAAHARLMYTPDSFGAARRDYLRLRPAGSQVPDTLAAWLGACAARYGAGGFSEDLVTGHFTVDHFPASLRLDAGLTYLRTRYVPYGGPAVVPGWLAEPPERPRVAVTIGLDAFASQLRDLLAELAGLDVEVVATVPADRHGELAGLPGRVRLTPFVPLHALAQTCAVVVHHGGAGTLATTSACGVPQVVPRLDLDGDFDEPELVGALTAQGAGVAVAASPSLGRDVRDAVARLLGDPAARERAAALRAEMEALPSPGAAVADLERLTARFRS</sequence>
<dbReference type="AlphaFoldDB" id="A0A4U3MDG4"/>
<dbReference type="GO" id="GO:0016758">
    <property type="term" value="F:hexosyltransferase activity"/>
    <property type="evidence" value="ECO:0007669"/>
    <property type="project" value="UniProtKB-ARBA"/>
</dbReference>